<keyword evidence="4" id="KW-0315">Glutamine amidotransferase</keyword>
<dbReference type="AlphaFoldDB" id="A0A1H1MWP4"/>
<dbReference type="InterPro" id="IPR006805">
    <property type="entry name" value="Anth_synth_I_N"/>
</dbReference>
<dbReference type="InterPro" id="IPR019999">
    <property type="entry name" value="Anth_synth_I-like"/>
</dbReference>
<sequence length="634" mass="67184">MILLVDNRDSYTFNLAHLIAAVAGEEPEVVRSDDVDRLGICERVRAGAYSHVVISPGPGTPSADEDFGGSRAVIEAAAGVPLLGVCLGHQGLAHLAGADVERAEPHHGHVSTLRHSGEGIFAGVPQGMRVVRYHSLHVTDIPGVRVHARSEDGVVQALEVLGAPHWGVQFHPESVLTEHGDTLMRNFLALAPAGDAPRRWGLAHEAVDVDLDTEATFRALTGAGGNAFWLDSATGEGYSIMASGAGSLTRTLAYSLTSGGDVLAELEAELAVDVDTSTAPPLPFTGGWVGYLTYECAALTLPGFVPRHANSYPDACFVRPQSFLVYDHAARRAHLMALYQPEREAEATRLVATLKAALRAQPAATEPAGLGPGSWRLSREEYLARIAAIKAALARGDSYEVCLTDTYEAPAAGRGLDLYSRLRRSNPAPYAAYLALGDVEVLSSSPERFLRVRDRAVEAKPIKGTIPRDQPPSALRDDAKTRAENLMIVDLLRNDLSRVCTPGSVSVPKLMHVETYATVHQLVSTVTGQLRPGASLVDLVRAAFPPGSMTGAPKERTCAIIDELEAGPRGVYSGVVGYLGFDGSADLSVVIRTAVAHGDTVRVGAGGAIVWASDAHAEYAELLLKARAVIGGLE</sequence>
<dbReference type="PANTHER" id="PTHR11236:SF18">
    <property type="entry name" value="AMINODEOXYCHORISMATE SYNTHASE"/>
    <property type="match status" value="1"/>
</dbReference>
<evidence type="ECO:0000256" key="4">
    <source>
        <dbReference type="ARBA" id="ARBA00022962"/>
    </source>
</evidence>
<evidence type="ECO:0000259" key="7">
    <source>
        <dbReference type="Pfam" id="PF04715"/>
    </source>
</evidence>
<dbReference type="Pfam" id="PF00117">
    <property type="entry name" value="GATase"/>
    <property type="match status" value="1"/>
</dbReference>
<dbReference type="InterPro" id="IPR005802">
    <property type="entry name" value="ADC_synth_comp_1"/>
</dbReference>
<evidence type="ECO:0000313" key="9">
    <source>
        <dbReference type="Proteomes" id="UP000182237"/>
    </source>
</evidence>
<dbReference type="InterPro" id="IPR006221">
    <property type="entry name" value="TrpG/PapA_dom"/>
</dbReference>
<dbReference type="SUPFAM" id="SSF56322">
    <property type="entry name" value="ADC synthase"/>
    <property type="match status" value="1"/>
</dbReference>
<dbReference type="Pfam" id="PF00425">
    <property type="entry name" value="Chorismate_bind"/>
    <property type="match status" value="1"/>
</dbReference>
<dbReference type="PRINTS" id="PR00099">
    <property type="entry name" value="CPSGATASE"/>
</dbReference>
<dbReference type="Gene3D" id="3.60.120.10">
    <property type="entry name" value="Anthranilate synthase"/>
    <property type="match status" value="1"/>
</dbReference>
<dbReference type="PRINTS" id="PR00097">
    <property type="entry name" value="ANTSNTHASEII"/>
</dbReference>
<dbReference type="InterPro" id="IPR015890">
    <property type="entry name" value="Chorismate_C"/>
</dbReference>
<keyword evidence="9" id="KW-1185">Reference proteome</keyword>
<evidence type="ECO:0000256" key="3">
    <source>
        <dbReference type="ARBA" id="ARBA00022679"/>
    </source>
</evidence>
<organism evidence="8 9">
    <name type="scientific">Corynebacterium timonense</name>
    <dbReference type="NCBI Taxonomy" id="441500"/>
    <lineage>
        <taxon>Bacteria</taxon>
        <taxon>Bacillati</taxon>
        <taxon>Actinomycetota</taxon>
        <taxon>Actinomycetes</taxon>
        <taxon>Mycobacteriales</taxon>
        <taxon>Corynebacteriaceae</taxon>
        <taxon>Corynebacterium</taxon>
    </lineage>
</organism>
<evidence type="ECO:0000259" key="5">
    <source>
        <dbReference type="Pfam" id="PF00117"/>
    </source>
</evidence>
<dbReference type="RefSeq" id="WP_019193035.1">
    <property type="nucleotide sequence ID" value="NZ_LT629765.1"/>
</dbReference>
<dbReference type="STRING" id="1203190.GCA_000312345_00165"/>
<dbReference type="EMBL" id="LT629765">
    <property type="protein sequence ID" value="SDR90359.1"/>
    <property type="molecule type" value="Genomic_DNA"/>
</dbReference>
<dbReference type="Pfam" id="PF04715">
    <property type="entry name" value="Anth_synt_I_N"/>
    <property type="match status" value="1"/>
</dbReference>
<feature type="domain" description="Glutamine amidotransferase" evidence="5">
    <location>
        <begin position="3"/>
        <end position="188"/>
    </location>
</feature>
<feature type="domain" description="Chorismate-utilising enzyme C-terminal" evidence="6">
    <location>
        <begin position="379"/>
        <end position="625"/>
    </location>
</feature>
<dbReference type="NCBIfam" id="TIGR00553">
    <property type="entry name" value="pabB"/>
    <property type="match status" value="1"/>
</dbReference>
<dbReference type="NCBIfam" id="TIGR00566">
    <property type="entry name" value="trpG_papA"/>
    <property type="match status" value="1"/>
</dbReference>
<keyword evidence="3" id="KW-0808">Transferase</keyword>
<dbReference type="InterPro" id="IPR017926">
    <property type="entry name" value="GATASE"/>
</dbReference>
<accession>A0A1H1MWP4</accession>
<dbReference type="Proteomes" id="UP000182237">
    <property type="component" value="Chromosome I"/>
</dbReference>
<reference evidence="8 9" key="1">
    <citation type="submission" date="2016-10" db="EMBL/GenBank/DDBJ databases">
        <authorList>
            <person name="de Groot N.N."/>
        </authorList>
    </citation>
    <scope>NUCLEOTIDE SEQUENCE [LARGE SCALE GENOMIC DNA]</scope>
    <source>
        <strain evidence="8 9">DSM 45434</strain>
    </source>
</reference>
<dbReference type="SUPFAM" id="SSF52317">
    <property type="entry name" value="Class I glutamine amidotransferase-like"/>
    <property type="match status" value="1"/>
</dbReference>
<comment type="similarity">
    <text evidence="1">In the C-terminal section; belongs to the anthranilate synthase component I family.</text>
</comment>
<evidence type="ECO:0000313" key="8">
    <source>
        <dbReference type="EMBL" id="SDR90359.1"/>
    </source>
</evidence>
<dbReference type="GO" id="GO:0005737">
    <property type="term" value="C:cytoplasm"/>
    <property type="evidence" value="ECO:0007669"/>
    <property type="project" value="TreeGrafter"/>
</dbReference>
<evidence type="ECO:0000256" key="2">
    <source>
        <dbReference type="ARBA" id="ARBA00013139"/>
    </source>
</evidence>
<protein>
    <recommendedName>
        <fullName evidence="2">aminodeoxychorismate synthase</fullName>
        <ecNumber evidence="2">2.6.1.85</ecNumber>
    </recommendedName>
</protein>
<dbReference type="EC" id="2.6.1.85" evidence="2"/>
<dbReference type="CDD" id="cd01743">
    <property type="entry name" value="GATase1_Anthranilate_Synthase"/>
    <property type="match status" value="1"/>
</dbReference>
<feature type="domain" description="Anthranilate synthase component I N-terminal" evidence="7">
    <location>
        <begin position="211"/>
        <end position="334"/>
    </location>
</feature>
<dbReference type="PANTHER" id="PTHR11236">
    <property type="entry name" value="AMINOBENZOATE/ANTHRANILATE SYNTHASE"/>
    <property type="match status" value="1"/>
</dbReference>
<dbReference type="GO" id="GO:0009396">
    <property type="term" value="P:folic acid-containing compound biosynthetic process"/>
    <property type="evidence" value="ECO:0007669"/>
    <property type="project" value="InterPro"/>
</dbReference>
<gene>
    <name evidence="8" type="ORF">SAMN04488539_0611</name>
</gene>
<dbReference type="InterPro" id="IPR005801">
    <property type="entry name" value="ADC_synthase"/>
</dbReference>
<evidence type="ECO:0000259" key="6">
    <source>
        <dbReference type="Pfam" id="PF00425"/>
    </source>
</evidence>
<dbReference type="GO" id="GO:0000162">
    <property type="term" value="P:L-tryptophan biosynthetic process"/>
    <property type="evidence" value="ECO:0007669"/>
    <property type="project" value="TreeGrafter"/>
</dbReference>
<dbReference type="Gene3D" id="3.40.50.880">
    <property type="match status" value="1"/>
</dbReference>
<dbReference type="PROSITE" id="PS51273">
    <property type="entry name" value="GATASE_TYPE_1"/>
    <property type="match status" value="1"/>
</dbReference>
<dbReference type="InterPro" id="IPR029062">
    <property type="entry name" value="Class_I_gatase-like"/>
</dbReference>
<dbReference type="eggNOG" id="COG1169">
    <property type="taxonomic scope" value="Bacteria"/>
</dbReference>
<evidence type="ECO:0000256" key="1">
    <source>
        <dbReference type="ARBA" id="ARBA00005970"/>
    </source>
</evidence>
<dbReference type="PRINTS" id="PR00096">
    <property type="entry name" value="GATASE"/>
</dbReference>
<dbReference type="GO" id="GO:0008153">
    <property type="term" value="P:4-aminobenzoate biosynthetic process"/>
    <property type="evidence" value="ECO:0007669"/>
    <property type="project" value="TreeGrafter"/>
</dbReference>
<name>A0A1H1MWP4_9CORY</name>
<dbReference type="GO" id="GO:0046820">
    <property type="term" value="F:4-amino-4-deoxychorismate synthase activity"/>
    <property type="evidence" value="ECO:0007669"/>
    <property type="project" value="UniProtKB-EC"/>
</dbReference>
<dbReference type="OrthoDB" id="3518032at2"/>
<proteinExistence type="inferred from homology"/>